<accession>A0A5A7QRK8</accession>
<dbReference type="Proteomes" id="UP000325081">
    <property type="component" value="Unassembled WGS sequence"/>
</dbReference>
<name>A0A5A7QRK8_STRAF</name>
<dbReference type="EMBL" id="BKCP01008115">
    <property type="protein sequence ID" value="GER47993.1"/>
    <property type="molecule type" value="Genomic_DNA"/>
</dbReference>
<protein>
    <submittedName>
        <fullName evidence="1">Arf-GAP with GTPase</fullName>
    </submittedName>
</protein>
<gene>
    <name evidence="1" type="ORF">STAS_25157</name>
</gene>
<evidence type="ECO:0000313" key="1">
    <source>
        <dbReference type="EMBL" id="GER47993.1"/>
    </source>
</evidence>
<sequence length="164" mass="18210">MEVNQILENDFCVQVEVKGAGIEDWCWMLFKHVGVIIRNGQSTRLNDPNGVPGLSRTTPELKVGIDGNLFRVKDLLMAGGVQWDGTLVRALFSEEDAEKILQINSLNPRTDDKRHCDLADKGKFSVKKAYGYLLASKMASSAVAESSGQAGVNNRARRRCWDLK</sequence>
<feature type="non-terminal residue" evidence="1">
    <location>
        <position position="164"/>
    </location>
</feature>
<reference evidence="2" key="1">
    <citation type="journal article" date="2019" name="Curr. Biol.">
        <title>Genome Sequence of Striga asiatica Provides Insight into the Evolution of Plant Parasitism.</title>
        <authorList>
            <person name="Yoshida S."/>
            <person name="Kim S."/>
            <person name="Wafula E.K."/>
            <person name="Tanskanen J."/>
            <person name="Kim Y.M."/>
            <person name="Honaas L."/>
            <person name="Yang Z."/>
            <person name="Spallek T."/>
            <person name="Conn C.E."/>
            <person name="Ichihashi Y."/>
            <person name="Cheong K."/>
            <person name="Cui S."/>
            <person name="Der J.P."/>
            <person name="Gundlach H."/>
            <person name="Jiao Y."/>
            <person name="Hori C."/>
            <person name="Ishida J.K."/>
            <person name="Kasahara H."/>
            <person name="Kiba T."/>
            <person name="Kim M.S."/>
            <person name="Koo N."/>
            <person name="Laohavisit A."/>
            <person name="Lee Y.H."/>
            <person name="Lumba S."/>
            <person name="McCourt P."/>
            <person name="Mortimer J.C."/>
            <person name="Mutuku J.M."/>
            <person name="Nomura T."/>
            <person name="Sasaki-Sekimoto Y."/>
            <person name="Seto Y."/>
            <person name="Wang Y."/>
            <person name="Wakatake T."/>
            <person name="Sakakibara H."/>
            <person name="Demura T."/>
            <person name="Yamaguchi S."/>
            <person name="Yoneyama K."/>
            <person name="Manabe R.I."/>
            <person name="Nelson D.C."/>
            <person name="Schulman A.H."/>
            <person name="Timko M.P."/>
            <person name="dePamphilis C.W."/>
            <person name="Choi D."/>
            <person name="Shirasu K."/>
        </authorList>
    </citation>
    <scope>NUCLEOTIDE SEQUENCE [LARGE SCALE GENOMIC DNA]</scope>
    <source>
        <strain evidence="2">cv. UVA1</strain>
    </source>
</reference>
<organism evidence="1 2">
    <name type="scientific">Striga asiatica</name>
    <name type="common">Asiatic witchweed</name>
    <name type="synonym">Buchnera asiatica</name>
    <dbReference type="NCBI Taxonomy" id="4170"/>
    <lineage>
        <taxon>Eukaryota</taxon>
        <taxon>Viridiplantae</taxon>
        <taxon>Streptophyta</taxon>
        <taxon>Embryophyta</taxon>
        <taxon>Tracheophyta</taxon>
        <taxon>Spermatophyta</taxon>
        <taxon>Magnoliopsida</taxon>
        <taxon>eudicotyledons</taxon>
        <taxon>Gunneridae</taxon>
        <taxon>Pentapetalae</taxon>
        <taxon>asterids</taxon>
        <taxon>lamiids</taxon>
        <taxon>Lamiales</taxon>
        <taxon>Orobanchaceae</taxon>
        <taxon>Buchnereae</taxon>
        <taxon>Striga</taxon>
    </lineage>
</organism>
<proteinExistence type="predicted"/>
<comment type="caution">
    <text evidence="1">The sequence shown here is derived from an EMBL/GenBank/DDBJ whole genome shotgun (WGS) entry which is preliminary data.</text>
</comment>
<dbReference type="OrthoDB" id="1742963at2759"/>
<evidence type="ECO:0000313" key="2">
    <source>
        <dbReference type="Proteomes" id="UP000325081"/>
    </source>
</evidence>
<dbReference type="AlphaFoldDB" id="A0A5A7QRK8"/>
<keyword evidence="2" id="KW-1185">Reference proteome</keyword>